<reference evidence="13 14" key="1">
    <citation type="submission" date="2016-07" db="EMBL/GenBank/DDBJ databases">
        <title>Genome analysis of Flavihumibacter stibioxidans YS-17.</title>
        <authorList>
            <person name="Shi K."/>
            <person name="Han Y."/>
            <person name="Wang G."/>
        </authorList>
    </citation>
    <scope>NUCLEOTIDE SEQUENCE [LARGE SCALE GENOMIC DNA]</scope>
    <source>
        <strain evidence="13 14">YS-17</strain>
    </source>
</reference>
<dbReference type="RefSeq" id="WP_187258121.1">
    <property type="nucleotide sequence ID" value="NZ_JBHULF010000019.1"/>
</dbReference>
<evidence type="ECO:0000256" key="9">
    <source>
        <dbReference type="ARBA" id="ARBA00023049"/>
    </source>
</evidence>
<evidence type="ECO:0000256" key="8">
    <source>
        <dbReference type="ARBA" id="ARBA00022989"/>
    </source>
</evidence>
<evidence type="ECO:0000256" key="11">
    <source>
        <dbReference type="RuleBase" id="RU003983"/>
    </source>
</evidence>
<evidence type="ECO:0000256" key="2">
    <source>
        <dbReference type="ARBA" id="ARBA00022475"/>
    </source>
</evidence>
<protein>
    <submittedName>
        <fullName evidence="13">Peptidase M48</fullName>
    </submittedName>
</protein>
<keyword evidence="3 11" id="KW-0645">Protease</keyword>
<comment type="subcellular location">
    <subcellularLocation>
        <location evidence="1">Cell membrane</location>
        <topology evidence="1">Multi-pass membrane protein</topology>
    </subcellularLocation>
</comment>
<dbReference type="Proteomes" id="UP000765802">
    <property type="component" value="Unassembled WGS sequence"/>
</dbReference>
<keyword evidence="5" id="KW-0479">Metal-binding</keyword>
<evidence type="ECO:0000256" key="3">
    <source>
        <dbReference type="ARBA" id="ARBA00022670"/>
    </source>
</evidence>
<evidence type="ECO:0000256" key="6">
    <source>
        <dbReference type="ARBA" id="ARBA00022801"/>
    </source>
</evidence>
<evidence type="ECO:0000256" key="7">
    <source>
        <dbReference type="ARBA" id="ARBA00022833"/>
    </source>
</evidence>
<evidence type="ECO:0000256" key="1">
    <source>
        <dbReference type="ARBA" id="ARBA00004651"/>
    </source>
</evidence>
<dbReference type="InterPro" id="IPR001915">
    <property type="entry name" value="Peptidase_M48"/>
</dbReference>
<gene>
    <name evidence="13" type="ORF">BC349_17230</name>
</gene>
<dbReference type="Gene3D" id="3.30.2010.10">
    <property type="entry name" value="Metalloproteases ('zincins'), catalytic domain"/>
    <property type="match status" value="1"/>
</dbReference>
<comment type="cofactor">
    <cofactor evidence="11">
        <name>Zn(2+)</name>
        <dbReference type="ChEBI" id="CHEBI:29105"/>
    </cofactor>
    <text evidence="11">Binds 1 zinc ion per subunit.</text>
</comment>
<evidence type="ECO:0000313" key="14">
    <source>
        <dbReference type="Proteomes" id="UP000765802"/>
    </source>
</evidence>
<dbReference type="PANTHER" id="PTHR43221">
    <property type="entry name" value="PROTEASE HTPX"/>
    <property type="match status" value="1"/>
</dbReference>
<evidence type="ECO:0000256" key="10">
    <source>
        <dbReference type="ARBA" id="ARBA00023136"/>
    </source>
</evidence>
<keyword evidence="6 11" id="KW-0378">Hydrolase</keyword>
<comment type="caution">
    <text evidence="13">The sequence shown here is derived from an EMBL/GenBank/DDBJ whole genome shotgun (WGS) entry which is preliminary data.</text>
</comment>
<proteinExistence type="inferred from homology"/>
<dbReference type="PANTHER" id="PTHR43221:SF1">
    <property type="entry name" value="PROTEASE HTPX"/>
    <property type="match status" value="1"/>
</dbReference>
<evidence type="ECO:0000313" key="13">
    <source>
        <dbReference type="EMBL" id="MBC6492804.1"/>
    </source>
</evidence>
<keyword evidence="2" id="KW-1003">Cell membrane</keyword>
<keyword evidence="14" id="KW-1185">Reference proteome</keyword>
<keyword evidence="8" id="KW-1133">Transmembrane helix</keyword>
<organism evidence="13 14">
    <name type="scientific">Flavihumibacter stibioxidans</name>
    <dbReference type="NCBI Taxonomy" id="1834163"/>
    <lineage>
        <taxon>Bacteria</taxon>
        <taxon>Pseudomonadati</taxon>
        <taxon>Bacteroidota</taxon>
        <taxon>Chitinophagia</taxon>
        <taxon>Chitinophagales</taxon>
        <taxon>Chitinophagaceae</taxon>
        <taxon>Flavihumibacter</taxon>
    </lineage>
</organism>
<evidence type="ECO:0000259" key="12">
    <source>
        <dbReference type="Pfam" id="PF01435"/>
    </source>
</evidence>
<keyword evidence="4" id="KW-0812">Transmembrane</keyword>
<name>A0ABR7ME56_9BACT</name>
<evidence type="ECO:0000256" key="4">
    <source>
        <dbReference type="ARBA" id="ARBA00022692"/>
    </source>
</evidence>
<dbReference type="InterPro" id="IPR050083">
    <property type="entry name" value="HtpX_protease"/>
</dbReference>
<keyword evidence="10" id="KW-0472">Membrane</keyword>
<dbReference type="Pfam" id="PF01435">
    <property type="entry name" value="Peptidase_M48"/>
    <property type="match status" value="1"/>
</dbReference>
<feature type="domain" description="Peptidase M48" evidence="12">
    <location>
        <begin position="52"/>
        <end position="127"/>
    </location>
</feature>
<keyword evidence="7 11" id="KW-0862">Zinc</keyword>
<keyword evidence="9 11" id="KW-0482">Metalloprotease</keyword>
<accession>A0ABR7ME56</accession>
<dbReference type="EMBL" id="MBUA01000029">
    <property type="protein sequence ID" value="MBC6492804.1"/>
    <property type="molecule type" value="Genomic_DNA"/>
</dbReference>
<sequence>MLTALSYHQKVKDHFRQQSKTWDFFNVPQQKNEQLQEFKTELLKNSYKFDPATEPALYEKINQAKEKLELHHLPVTVYQSQFTDELNAGIVYLYNEAHIVFSGPVLKLLDEDELLAVLAHELTHIKLYGMLNGELEVADRIITSIANNHQSDPAYYETARLFRLYTEVFCDRGACQVTGTIDPVITSLVKISTGLEKVNATSYLKQADEIFSNEKELRTGGLSHPENFIRAKAIQLWQEKGEAAEEDIMRMMEGLSHLDQLDIFRQQELSALTRKLLQLFLKPKWFRTGLVSSQARQYFADFSWDESALLESSLVEQLMKEHASIKEYFAYVLLDFVLVDPALEEIPSGWAYQFAEEIGIRPAFDAIIKKELQLSDKKFSQQRQKSLNAYYKVKENDSEQIYQ</sequence>
<evidence type="ECO:0000256" key="5">
    <source>
        <dbReference type="ARBA" id="ARBA00022723"/>
    </source>
</evidence>
<comment type="similarity">
    <text evidence="11">Belongs to the peptidase M48 family.</text>
</comment>